<keyword evidence="1" id="KW-0346">Stress response</keyword>
<feature type="region of interest" description="Disordered" evidence="4">
    <location>
        <begin position="25"/>
        <end position="46"/>
    </location>
</feature>
<dbReference type="EMBL" id="JALLBG020000057">
    <property type="protein sequence ID" value="KAL3769153.1"/>
    <property type="molecule type" value="Genomic_DNA"/>
</dbReference>
<reference evidence="7 8" key="1">
    <citation type="submission" date="2024-10" db="EMBL/GenBank/DDBJ databases">
        <title>Updated reference genomes for cyclostephanoid diatoms.</title>
        <authorList>
            <person name="Roberts W.R."/>
            <person name="Alverson A.J."/>
        </authorList>
    </citation>
    <scope>NUCLEOTIDE SEQUENCE [LARGE SCALE GENOMIC DNA]</scope>
    <source>
        <strain evidence="7 8">AJA232-27</strain>
    </source>
</reference>
<comment type="similarity">
    <text evidence="2 3">Belongs to the small heat shock protein (HSP20) family.</text>
</comment>
<keyword evidence="8" id="KW-1185">Reference proteome</keyword>
<evidence type="ECO:0000256" key="1">
    <source>
        <dbReference type="ARBA" id="ARBA00023016"/>
    </source>
</evidence>
<keyword evidence="5" id="KW-0732">Signal</keyword>
<dbReference type="InterPro" id="IPR008978">
    <property type="entry name" value="HSP20-like_chaperone"/>
</dbReference>
<evidence type="ECO:0000313" key="7">
    <source>
        <dbReference type="EMBL" id="KAL3769153.1"/>
    </source>
</evidence>
<dbReference type="AlphaFoldDB" id="A0ABD3MZ88"/>
<dbReference type="PROSITE" id="PS01031">
    <property type="entry name" value="SHSP"/>
    <property type="match status" value="1"/>
</dbReference>
<feature type="domain" description="SHSP" evidence="6">
    <location>
        <begin position="93"/>
        <end position="227"/>
    </location>
</feature>
<dbReference type="Proteomes" id="UP001530293">
    <property type="component" value="Unassembled WGS sequence"/>
</dbReference>
<dbReference type="Pfam" id="PF00011">
    <property type="entry name" value="HSP20"/>
    <property type="match status" value="1"/>
</dbReference>
<evidence type="ECO:0000256" key="2">
    <source>
        <dbReference type="PROSITE-ProRule" id="PRU00285"/>
    </source>
</evidence>
<evidence type="ECO:0000259" key="6">
    <source>
        <dbReference type="PROSITE" id="PS01031"/>
    </source>
</evidence>
<proteinExistence type="inferred from homology"/>
<evidence type="ECO:0000256" key="4">
    <source>
        <dbReference type="SAM" id="MobiDB-lite"/>
    </source>
</evidence>
<gene>
    <name evidence="7" type="ORF">ACHAWU_001221</name>
</gene>
<dbReference type="InterPro" id="IPR031107">
    <property type="entry name" value="Small_HSP"/>
</dbReference>
<feature type="chain" id="PRO_5044822162" description="SHSP domain-containing protein" evidence="5">
    <location>
        <begin position="21"/>
        <end position="252"/>
    </location>
</feature>
<evidence type="ECO:0000313" key="8">
    <source>
        <dbReference type="Proteomes" id="UP001530293"/>
    </source>
</evidence>
<feature type="signal peptide" evidence="5">
    <location>
        <begin position="1"/>
        <end position="20"/>
    </location>
</feature>
<feature type="region of interest" description="Disordered" evidence="4">
    <location>
        <begin position="146"/>
        <end position="168"/>
    </location>
</feature>
<comment type="caution">
    <text evidence="7">The sequence shown here is derived from an EMBL/GenBank/DDBJ whole genome shotgun (WGS) entry which is preliminary data.</text>
</comment>
<evidence type="ECO:0000256" key="3">
    <source>
        <dbReference type="RuleBase" id="RU003616"/>
    </source>
</evidence>
<accession>A0ABD3MZ88</accession>
<protein>
    <recommendedName>
        <fullName evidence="6">SHSP domain-containing protein</fullName>
    </recommendedName>
</protein>
<dbReference type="PANTHER" id="PTHR11527">
    <property type="entry name" value="HEAT-SHOCK PROTEIN 20 FAMILY MEMBER"/>
    <property type="match status" value="1"/>
</dbReference>
<dbReference type="Gene3D" id="2.60.40.790">
    <property type="match status" value="1"/>
</dbReference>
<sequence length="252" mass="28265">MKLLSILIVFILCTLTPSFGDDNVIKQEVPSPSESDTGHDDVSTPQAQSIGDAIRDLMDDLSHMTSLHDSFVHHPLISRLHMDKPFSSLEPFGAIKRWSPRYEVINDADTFHVKLDVPGFHFHELNVELEAGGRLLSISGTKEDGVHKTAKHHDHAAMGEKDKEDDDDGTKFEFISHTTTSFEQKFTLDTSIDTTKMTANLVNGVLEVRAPRKISPRIKRHIPITQFDQDVWTELISNNEAPDQATTVLKTE</sequence>
<dbReference type="SUPFAM" id="SSF49764">
    <property type="entry name" value="HSP20-like chaperones"/>
    <property type="match status" value="1"/>
</dbReference>
<dbReference type="CDD" id="cd06464">
    <property type="entry name" value="ACD_sHsps-like"/>
    <property type="match status" value="1"/>
</dbReference>
<organism evidence="7 8">
    <name type="scientific">Discostella pseudostelligera</name>
    <dbReference type="NCBI Taxonomy" id="259834"/>
    <lineage>
        <taxon>Eukaryota</taxon>
        <taxon>Sar</taxon>
        <taxon>Stramenopiles</taxon>
        <taxon>Ochrophyta</taxon>
        <taxon>Bacillariophyta</taxon>
        <taxon>Coscinodiscophyceae</taxon>
        <taxon>Thalassiosirophycidae</taxon>
        <taxon>Stephanodiscales</taxon>
        <taxon>Stephanodiscaceae</taxon>
        <taxon>Discostella</taxon>
    </lineage>
</organism>
<name>A0ABD3MZ88_9STRA</name>
<evidence type="ECO:0000256" key="5">
    <source>
        <dbReference type="SAM" id="SignalP"/>
    </source>
</evidence>
<dbReference type="InterPro" id="IPR002068">
    <property type="entry name" value="A-crystallin/Hsp20_dom"/>
</dbReference>